<evidence type="ECO:0000259" key="1">
    <source>
        <dbReference type="SMART" id="SM00460"/>
    </source>
</evidence>
<protein>
    <recommendedName>
        <fullName evidence="1">Transglutaminase-like domain-containing protein</fullName>
    </recommendedName>
</protein>
<dbReference type="EMBL" id="PKGS01000004">
    <property type="protein sequence ID" value="PKZ16459.1"/>
    <property type="molecule type" value="Genomic_DNA"/>
</dbReference>
<dbReference type="PANTHER" id="PTHR46333">
    <property type="entry name" value="CYTOKINESIS PROTEIN 3"/>
    <property type="match status" value="1"/>
</dbReference>
<gene>
    <name evidence="2" type="ORF">CYJ34_06485</name>
</gene>
<reference evidence="2 3" key="1">
    <citation type="submission" date="2017-12" db="EMBL/GenBank/DDBJ databases">
        <title>Phylogenetic diversity of female urinary microbiome.</title>
        <authorList>
            <person name="Thomas-White K."/>
            <person name="Wolfe A.J."/>
        </authorList>
    </citation>
    <scope>NUCLEOTIDE SEQUENCE [LARGE SCALE GENOMIC DNA]</scope>
    <source>
        <strain evidence="2 3">UMB0119</strain>
    </source>
</reference>
<keyword evidence="3" id="KW-1185">Reference proteome</keyword>
<dbReference type="InterPro" id="IPR038765">
    <property type="entry name" value="Papain-like_cys_pep_sf"/>
</dbReference>
<dbReference type="SMART" id="SM00460">
    <property type="entry name" value="TGc"/>
    <property type="match status" value="1"/>
</dbReference>
<sequence length="338" mass="40065">MKELIYVLILLTLTSCGSKSKEGGISPIPNTKKEEFADKNYPSKEKVKPKSPILKHVNFKPKKLNYEIIKPDFLLKDRFADLKTQDKYGTRMMEYYDDENNIFYVSRLLTEALQDPKVKLEDDFDDKMYFIRDLFLISPYYSQGKMEAYIYANYWFDEDTFKIVPRYQIEENTKTYMTEEETEQVERQLQVLVDYANENYDNNYDKAYYFAQWLAENNEYQFDASPDNIIENNMYGALVKGLSQCSGFAQSFAILCQRVGIPTYSVTGNTKQKKRPDGYSGEHQWNVIKLNDNWSYVDVTGMVANGSPYYFYYFDRSKKEFTDYYVSDFFNDIEQYIR</sequence>
<comment type="caution">
    <text evidence="2">The sequence shown here is derived from an EMBL/GenBank/DDBJ whole genome shotgun (WGS) entry which is preliminary data.</text>
</comment>
<dbReference type="AlphaFoldDB" id="A0A2I1M8L6"/>
<dbReference type="InterPro" id="IPR002931">
    <property type="entry name" value="Transglutaminase-like"/>
</dbReference>
<proteinExistence type="predicted"/>
<dbReference type="PROSITE" id="PS51257">
    <property type="entry name" value="PROKAR_LIPOPROTEIN"/>
    <property type="match status" value="1"/>
</dbReference>
<dbReference type="Proteomes" id="UP000234335">
    <property type="component" value="Unassembled WGS sequence"/>
</dbReference>
<dbReference type="PANTHER" id="PTHR46333:SF2">
    <property type="entry name" value="CYTOKINESIS PROTEIN 3"/>
    <property type="match status" value="1"/>
</dbReference>
<dbReference type="InterPro" id="IPR052557">
    <property type="entry name" value="CAP/Cytokinesis_protein"/>
</dbReference>
<dbReference type="GO" id="GO:0005737">
    <property type="term" value="C:cytoplasm"/>
    <property type="evidence" value="ECO:0007669"/>
    <property type="project" value="TreeGrafter"/>
</dbReference>
<evidence type="ECO:0000313" key="3">
    <source>
        <dbReference type="Proteomes" id="UP000234335"/>
    </source>
</evidence>
<dbReference type="RefSeq" id="WP_101540482.1">
    <property type="nucleotide sequence ID" value="NZ_JBHWQV010000036.1"/>
</dbReference>
<accession>A0A2I1M8L6</accession>
<feature type="domain" description="Transglutaminase-like" evidence="1">
    <location>
        <begin position="237"/>
        <end position="301"/>
    </location>
</feature>
<name>A0A2I1M8L6_9FIRM</name>
<dbReference type="SUPFAM" id="SSF54001">
    <property type="entry name" value="Cysteine proteinases"/>
    <property type="match status" value="1"/>
</dbReference>
<dbReference type="Gene3D" id="3.10.620.30">
    <property type="match status" value="1"/>
</dbReference>
<organism evidence="2 3">
    <name type="scientific">Anaerococcus octavius</name>
    <dbReference type="NCBI Taxonomy" id="54007"/>
    <lineage>
        <taxon>Bacteria</taxon>
        <taxon>Bacillati</taxon>
        <taxon>Bacillota</taxon>
        <taxon>Tissierellia</taxon>
        <taxon>Tissierellales</taxon>
        <taxon>Peptoniphilaceae</taxon>
        <taxon>Anaerococcus</taxon>
    </lineage>
</organism>
<dbReference type="Pfam" id="PF01841">
    <property type="entry name" value="Transglut_core"/>
    <property type="match status" value="1"/>
</dbReference>
<evidence type="ECO:0000313" key="2">
    <source>
        <dbReference type="EMBL" id="PKZ16459.1"/>
    </source>
</evidence>